<feature type="compositionally biased region" description="Basic residues" evidence="2">
    <location>
        <begin position="1"/>
        <end position="11"/>
    </location>
</feature>
<dbReference type="EMBL" id="JACEFF010000443">
    <property type="protein sequence ID" value="KAH9637556.1"/>
    <property type="molecule type" value="Genomic_DNA"/>
</dbReference>
<protein>
    <recommendedName>
        <fullName evidence="3">CCHC-type domain-containing protein</fullName>
    </recommendedName>
</protein>
<dbReference type="AlphaFoldDB" id="A0A922MIR6"/>
<feature type="compositionally biased region" description="Low complexity" evidence="2">
    <location>
        <begin position="14"/>
        <end position="23"/>
    </location>
</feature>
<evidence type="ECO:0000313" key="5">
    <source>
        <dbReference type="Proteomes" id="UP000814243"/>
    </source>
</evidence>
<dbReference type="InterPro" id="IPR043502">
    <property type="entry name" value="DNA/RNA_pol_sf"/>
</dbReference>
<dbReference type="SUPFAM" id="SSF56672">
    <property type="entry name" value="DNA/RNA polymerases"/>
    <property type="match status" value="1"/>
</dbReference>
<dbReference type="Gene3D" id="4.10.60.10">
    <property type="entry name" value="Zinc finger, CCHC-type"/>
    <property type="match status" value="1"/>
</dbReference>
<dbReference type="CDD" id="cd00303">
    <property type="entry name" value="retropepsin_like"/>
    <property type="match status" value="1"/>
</dbReference>
<name>A0A922MIR6_SPOEX</name>
<accession>A0A922MIR6</accession>
<feature type="compositionally biased region" description="Basic residues" evidence="2">
    <location>
        <begin position="46"/>
        <end position="61"/>
    </location>
</feature>
<feature type="compositionally biased region" description="Polar residues" evidence="2">
    <location>
        <begin position="95"/>
        <end position="116"/>
    </location>
</feature>
<gene>
    <name evidence="4" type="ORF">HF086_009620</name>
</gene>
<dbReference type="Proteomes" id="UP000814243">
    <property type="component" value="Unassembled WGS sequence"/>
</dbReference>
<keyword evidence="1" id="KW-0479">Metal-binding</keyword>
<sequence length="530" mass="59619">MTGERKSRRRNRESSSSSSGSEPAARRRRTCRDRDESGGSRTSASRNHRARHSNPGSRRRRESAQIGPSEQVQKPDADKLLVYLRNIRTTKKYNKPNSSLRVGNADNKQSKTLKGTQNEHDGCSHHAHFEFYRLTKCYNCGEEGHPYFKCKLPIKRCDKCRQVGHLAGGCPGTKESNTNNKTVLRIASEPDSDSKYFKSAVVNGLNLDCFIDFGSQCSMLQESVAKNFVSSWSISELPVLRGFGDSVVNCLGKCYVEIKIDSVIATVETLIVPDKLLQVPLLLGQTFTEQEHIVVVKTNNQLKITTNIAKNVLVYVDNSLIIHGYTLVTIHTKPKFTGNLFIEPRFCQDTHKQYEIIQSVVQVNDGQGTVVVKGLNSGFKLLKDTLLLRALPLSESQALNVDRIEHCPDNTVTPQIKPSMVQIDDDIGSEHKTKLMELLNEFRDCFAFSAKELGCISGTEMNINLSDTTPVVYRPYRLSYSERHVVRDMIQDLTDSEIIRQSSSNYASPIVLVRKKNGDHNTQIYQNVIF</sequence>
<dbReference type="PANTHER" id="PTHR37984:SF9">
    <property type="entry name" value="INTEGRASE CATALYTIC DOMAIN-CONTAINING PROTEIN"/>
    <property type="match status" value="1"/>
</dbReference>
<dbReference type="Gene3D" id="2.40.70.10">
    <property type="entry name" value="Acid Proteases"/>
    <property type="match status" value="1"/>
</dbReference>
<dbReference type="GO" id="GO:0071897">
    <property type="term" value="P:DNA biosynthetic process"/>
    <property type="evidence" value="ECO:0007669"/>
    <property type="project" value="UniProtKB-ARBA"/>
</dbReference>
<keyword evidence="1" id="KW-0863">Zinc-finger</keyword>
<evidence type="ECO:0000259" key="3">
    <source>
        <dbReference type="PROSITE" id="PS50158"/>
    </source>
</evidence>
<reference evidence="4" key="1">
    <citation type="journal article" date="2021" name="G3 (Bethesda)">
        <title>Genome and transcriptome analysis of the beet armyworm Spodoptera exigua reveals targets for pest control. .</title>
        <authorList>
            <person name="Simon S."/>
            <person name="Breeschoten T."/>
            <person name="Jansen H.J."/>
            <person name="Dirks R.P."/>
            <person name="Schranz M.E."/>
            <person name="Ros V.I.D."/>
        </authorList>
    </citation>
    <scope>NUCLEOTIDE SEQUENCE</scope>
    <source>
        <strain evidence="4">TB_SE_WUR_2020</strain>
    </source>
</reference>
<evidence type="ECO:0000313" key="4">
    <source>
        <dbReference type="EMBL" id="KAH9637556.1"/>
    </source>
</evidence>
<dbReference type="InterPro" id="IPR001878">
    <property type="entry name" value="Znf_CCHC"/>
</dbReference>
<dbReference type="PROSITE" id="PS50158">
    <property type="entry name" value="ZF_CCHC"/>
    <property type="match status" value="1"/>
</dbReference>
<dbReference type="InterPro" id="IPR021109">
    <property type="entry name" value="Peptidase_aspartic_dom_sf"/>
</dbReference>
<evidence type="ECO:0000256" key="2">
    <source>
        <dbReference type="SAM" id="MobiDB-lite"/>
    </source>
</evidence>
<dbReference type="GO" id="GO:0003676">
    <property type="term" value="F:nucleic acid binding"/>
    <property type="evidence" value="ECO:0007669"/>
    <property type="project" value="InterPro"/>
</dbReference>
<dbReference type="Gene3D" id="3.10.10.10">
    <property type="entry name" value="HIV Type 1 Reverse Transcriptase, subunit A, domain 1"/>
    <property type="match status" value="1"/>
</dbReference>
<dbReference type="PANTHER" id="PTHR37984">
    <property type="entry name" value="PROTEIN CBG26694"/>
    <property type="match status" value="1"/>
</dbReference>
<comment type="caution">
    <text evidence="4">The sequence shown here is derived from an EMBL/GenBank/DDBJ whole genome shotgun (WGS) entry which is preliminary data.</text>
</comment>
<dbReference type="InterPro" id="IPR050951">
    <property type="entry name" value="Retrovirus_Pol_polyprotein"/>
</dbReference>
<dbReference type="SUPFAM" id="SSF57756">
    <property type="entry name" value="Retrovirus zinc finger-like domains"/>
    <property type="match status" value="1"/>
</dbReference>
<keyword evidence="1" id="KW-0862">Zinc</keyword>
<feature type="domain" description="CCHC-type" evidence="3">
    <location>
        <begin position="136"/>
        <end position="151"/>
    </location>
</feature>
<proteinExistence type="predicted"/>
<dbReference type="GO" id="GO:0008270">
    <property type="term" value="F:zinc ion binding"/>
    <property type="evidence" value="ECO:0007669"/>
    <property type="project" value="UniProtKB-KW"/>
</dbReference>
<evidence type="ECO:0000256" key="1">
    <source>
        <dbReference type="PROSITE-ProRule" id="PRU00047"/>
    </source>
</evidence>
<feature type="region of interest" description="Disordered" evidence="2">
    <location>
        <begin position="92"/>
        <end position="119"/>
    </location>
</feature>
<organism evidence="4 5">
    <name type="scientific">Spodoptera exigua</name>
    <name type="common">Beet armyworm</name>
    <name type="synonym">Noctua fulgens</name>
    <dbReference type="NCBI Taxonomy" id="7107"/>
    <lineage>
        <taxon>Eukaryota</taxon>
        <taxon>Metazoa</taxon>
        <taxon>Ecdysozoa</taxon>
        <taxon>Arthropoda</taxon>
        <taxon>Hexapoda</taxon>
        <taxon>Insecta</taxon>
        <taxon>Pterygota</taxon>
        <taxon>Neoptera</taxon>
        <taxon>Endopterygota</taxon>
        <taxon>Lepidoptera</taxon>
        <taxon>Glossata</taxon>
        <taxon>Ditrysia</taxon>
        <taxon>Noctuoidea</taxon>
        <taxon>Noctuidae</taxon>
        <taxon>Amphipyrinae</taxon>
        <taxon>Spodoptera</taxon>
    </lineage>
</organism>
<feature type="region of interest" description="Disordered" evidence="2">
    <location>
        <begin position="1"/>
        <end position="77"/>
    </location>
</feature>
<dbReference type="SMART" id="SM00343">
    <property type="entry name" value="ZnF_C2HC"/>
    <property type="match status" value="2"/>
</dbReference>
<dbReference type="InterPro" id="IPR036875">
    <property type="entry name" value="Znf_CCHC_sf"/>
</dbReference>